<feature type="region of interest" description="Disordered" evidence="1">
    <location>
        <begin position="336"/>
        <end position="357"/>
    </location>
</feature>
<protein>
    <submittedName>
        <fullName evidence="2">Uncharacterized protein</fullName>
    </submittedName>
</protein>
<feature type="compositionally biased region" description="Low complexity" evidence="1">
    <location>
        <begin position="336"/>
        <end position="346"/>
    </location>
</feature>
<dbReference type="AlphaFoldDB" id="A0A182SH68"/>
<feature type="compositionally biased region" description="Polar residues" evidence="1">
    <location>
        <begin position="172"/>
        <end position="184"/>
    </location>
</feature>
<dbReference type="VEuPathDB" id="VectorBase:AMAM006705"/>
<feature type="region of interest" description="Disordered" evidence="1">
    <location>
        <begin position="468"/>
        <end position="507"/>
    </location>
</feature>
<sequence>MLRDVIEEAPKKEKKETAIPVIAVETIVQQNPERSSVEQESVTVVAKEQPTIVEPAVTNDSLVLGGLIQQLTPAGSFEALSKRCQEQLSELEAEDEQRDERVRSSIERDYDNLVESIKPFESDTDKKSTEEEIDLIMKECGIELESNGTQKVPASSQTELSDRASEPKSSSETDPFPKSSSQSAGGPKSIASETQRGQRDSSSSPSSAGRTKPSRSPPVSSVRLTPSDTESQYNSSEELAMIFGIKSPTPTGKEASDAARVSLLSLSCAKPSSQAASNHPTDETDEHDGGDGVILSVPVPTVPFHNHSPTTSTVASVCVVSATNSIACKNVTTNTSTNTSTDTNITLPSDTQPHDTTVETVPSLEEEASIASFYLRSSFSNHLHHSLDTIHEDLAEELEETTAHDVDSTTTDSGNVSLNDFGSEFAGNGAIERKVTFVNEVQIGPCGNGYYPFRSVLQIPEIFIEDVSGQESSVEQEQEQNEELEQPAVSESIVDDPPVETFGELQRLEEERRRLEALVPRASEDVDGDRPIRYRGYGESSRSSSSNSNDRNSSVGGGVTKRKSSSSSLVQPQHVVLASGEEMSQVHPSTTESSSIVTLPGKPSTIPLISCLGETSRTSAANVVAPVDDEDVRDTQPMQSVVAVRASRNHNRDSGGAFQNLCFCLI</sequence>
<feature type="compositionally biased region" description="Polar residues" evidence="1">
    <location>
        <begin position="224"/>
        <end position="235"/>
    </location>
</feature>
<feature type="compositionally biased region" description="Acidic residues" evidence="1">
    <location>
        <begin position="474"/>
        <end position="485"/>
    </location>
</feature>
<accession>A0A182SH68</accession>
<dbReference type="Proteomes" id="UP000075901">
    <property type="component" value="Unassembled WGS sequence"/>
</dbReference>
<feature type="compositionally biased region" description="Basic and acidic residues" evidence="1">
    <location>
        <begin position="160"/>
        <end position="171"/>
    </location>
</feature>
<feature type="region of interest" description="Disordered" evidence="1">
    <location>
        <begin position="526"/>
        <end position="572"/>
    </location>
</feature>
<feature type="compositionally biased region" description="Basic and acidic residues" evidence="1">
    <location>
        <begin position="118"/>
        <end position="141"/>
    </location>
</feature>
<evidence type="ECO:0000313" key="3">
    <source>
        <dbReference type="Proteomes" id="UP000075901"/>
    </source>
</evidence>
<organism evidence="2 3">
    <name type="scientific">Anopheles maculatus</name>
    <dbReference type="NCBI Taxonomy" id="74869"/>
    <lineage>
        <taxon>Eukaryota</taxon>
        <taxon>Metazoa</taxon>
        <taxon>Ecdysozoa</taxon>
        <taxon>Arthropoda</taxon>
        <taxon>Hexapoda</taxon>
        <taxon>Insecta</taxon>
        <taxon>Pterygota</taxon>
        <taxon>Neoptera</taxon>
        <taxon>Endopterygota</taxon>
        <taxon>Diptera</taxon>
        <taxon>Nematocera</taxon>
        <taxon>Culicoidea</taxon>
        <taxon>Culicidae</taxon>
        <taxon>Anophelinae</taxon>
        <taxon>Anopheles</taxon>
        <taxon>Anopheles maculatus group</taxon>
    </lineage>
</organism>
<evidence type="ECO:0000313" key="2">
    <source>
        <dbReference type="EnsemblMetazoa" id="AMAM006705-PA"/>
    </source>
</evidence>
<feature type="compositionally biased region" description="Polar residues" evidence="1">
    <location>
        <begin position="146"/>
        <end position="159"/>
    </location>
</feature>
<proteinExistence type="predicted"/>
<keyword evidence="3" id="KW-1185">Reference proteome</keyword>
<feature type="region of interest" description="Disordered" evidence="1">
    <location>
        <begin position="580"/>
        <end position="599"/>
    </location>
</feature>
<feature type="compositionally biased region" description="Basic and acidic residues" evidence="1">
    <location>
        <begin position="98"/>
        <end position="111"/>
    </location>
</feature>
<reference evidence="2" key="2">
    <citation type="submission" date="2020-05" db="UniProtKB">
        <authorList>
            <consortium name="EnsemblMetazoa"/>
        </authorList>
    </citation>
    <scope>IDENTIFICATION</scope>
    <source>
        <strain evidence="2">maculatus3</strain>
    </source>
</reference>
<dbReference type="EnsemblMetazoa" id="AMAM006705-RA">
    <property type="protein sequence ID" value="AMAM006705-PA"/>
    <property type="gene ID" value="AMAM006705"/>
</dbReference>
<feature type="compositionally biased region" description="Low complexity" evidence="1">
    <location>
        <begin position="540"/>
        <end position="554"/>
    </location>
</feature>
<evidence type="ECO:0000256" key="1">
    <source>
        <dbReference type="SAM" id="MobiDB-lite"/>
    </source>
</evidence>
<feature type="region of interest" description="Disordered" evidence="1">
    <location>
        <begin position="88"/>
        <end position="235"/>
    </location>
</feature>
<reference evidence="3" key="1">
    <citation type="submission" date="2013-09" db="EMBL/GenBank/DDBJ databases">
        <title>The Genome Sequence of Anopheles maculatus species B.</title>
        <authorList>
            <consortium name="The Broad Institute Genomics Platform"/>
            <person name="Neafsey D.E."/>
            <person name="Besansky N."/>
            <person name="Howell P."/>
            <person name="Walton C."/>
            <person name="Young S.K."/>
            <person name="Zeng Q."/>
            <person name="Gargeya S."/>
            <person name="Fitzgerald M."/>
            <person name="Haas B."/>
            <person name="Abouelleil A."/>
            <person name="Allen A.W."/>
            <person name="Alvarado L."/>
            <person name="Arachchi H.M."/>
            <person name="Berlin A.M."/>
            <person name="Chapman S.B."/>
            <person name="Gainer-Dewar J."/>
            <person name="Goldberg J."/>
            <person name="Griggs A."/>
            <person name="Gujja S."/>
            <person name="Hansen M."/>
            <person name="Howarth C."/>
            <person name="Imamovic A."/>
            <person name="Ireland A."/>
            <person name="Larimer J."/>
            <person name="McCowan C."/>
            <person name="Murphy C."/>
            <person name="Pearson M."/>
            <person name="Poon T.W."/>
            <person name="Priest M."/>
            <person name="Roberts A."/>
            <person name="Saif S."/>
            <person name="Shea T."/>
            <person name="Sisk P."/>
            <person name="Sykes S."/>
            <person name="Wortman J."/>
            <person name="Nusbaum C."/>
            <person name="Birren B."/>
        </authorList>
    </citation>
    <scope>NUCLEOTIDE SEQUENCE [LARGE SCALE GENOMIC DNA]</scope>
    <source>
        <strain evidence="3">maculatus3</strain>
    </source>
</reference>
<feature type="compositionally biased region" description="Polar residues" evidence="1">
    <location>
        <begin position="586"/>
        <end position="597"/>
    </location>
</feature>
<name>A0A182SH68_9DIPT</name>
<feature type="region of interest" description="Disordered" evidence="1">
    <location>
        <begin position="271"/>
        <end position="291"/>
    </location>
</feature>